<dbReference type="InterPro" id="IPR027417">
    <property type="entry name" value="P-loop_NTPase"/>
</dbReference>
<dbReference type="Gene3D" id="3.40.50.300">
    <property type="entry name" value="P-loop containing nucleotide triphosphate hydrolases"/>
    <property type="match status" value="1"/>
</dbReference>
<evidence type="ECO:0000259" key="3">
    <source>
        <dbReference type="Pfam" id="PF13614"/>
    </source>
</evidence>
<evidence type="ECO:0000313" key="4">
    <source>
        <dbReference type="EMBL" id="PZN71665.1"/>
    </source>
</evidence>
<dbReference type="EMBL" id="QJPH01000513">
    <property type="protein sequence ID" value="PZN71665.1"/>
    <property type="molecule type" value="Genomic_DNA"/>
</dbReference>
<proteinExistence type="predicted"/>
<dbReference type="NCBIfam" id="NF047389">
    <property type="entry name" value="ATPase_Sll1717"/>
    <property type="match status" value="1"/>
</dbReference>
<dbReference type="PANTHER" id="PTHR43384:SF6">
    <property type="entry name" value="SEPTUM SITE-DETERMINING PROTEIN MIND HOMOLOG, CHLOROPLASTIC"/>
    <property type="match status" value="1"/>
</dbReference>
<name>A0A2W4QHG6_9GAMM</name>
<dbReference type="GO" id="GO:0005829">
    <property type="term" value="C:cytosol"/>
    <property type="evidence" value="ECO:0007669"/>
    <property type="project" value="TreeGrafter"/>
</dbReference>
<keyword evidence="1" id="KW-0547">Nucleotide-binding</keyword>
<feature type="domain" description="AAA" evidence="3">
    <location>
        <begin position="113"/>
        <end position="152"/>
    </location>
</feature>
<comment type="caution">
    <text evidence="4">The sequence shown here is derived from an EMBL/GenBank/DDBJ whole genome shotgun (WGS) entry which is preliminary data.</text>
</comment>
<dbReference type="NCBIfam" id="NF047398">
    <property type="entry name" value="AAA_KGGVGR"/>
    <property type="match status" value="1"/>
</dbReference>
<evidence type="ECO:0000256" key="2">
    <source>
        <dbReference type="ARBA" id="ARBA00022840"/>
    </source>
</evidence>
<dbReference type="Proteomes" id="UP000249396">
    <property type="component" value="Unassembled WGS sequence"/>
</dbReference>
<dbReference type="GO" id="GO:0016887">
    <property type="term" value="F:ATP hydrolysis activity"/>
    <property type="evidence" value="ECO:0007669"/>
    <property type="project" value="TreeGrafter"/>
</dbReference>
<gene>
    <name evidence="4" type="ORF">DM484_25955</name>
</gene>
<sequence length="890" mass="102014">MKAAIQLRKALNQKFPKQFELDIGEGSFVLLTIISNQFEKLTRKERLEQVEPLINNAGLTPGIIELYTPEEATNEGVTLQTKDDTFPLSWQDAAAMLSAGKTSFAKPPKHPIKRIVFYSYKGGVGRTTALIQTAFQLARQGKRVVLVDMDVEAPGLQALLPSIGKPVDEGLIDYLWERQTCFFDEHHQPKIELTNIIYSIKDSQSRRDLFIVPAGKIGQRYLQRLSILSTTHLFSETTDPWYQFEEELWNQYQPDIMLIDARTGLNEWGGLSLLRLAEEAFFVLYPSQQNAEGVCFIRDILKELNGVQAKLVLSSIPEGAIGRSLVEKIEPYLNLDVIISEGEEIKEDVIRIPYLPDIAASYQFPVENALTWYTPLVNVLLEVSGIEKIKEVLAESDRLELIRSLNFPERNAASILDTDFDAIFQKTADFDRCLEDQVWVIRGRKGTGKSTLYTLFTQHRENAEKRSRGRLVNVEIISGHGVSNSFKPNADVFSDIQKKINADDTDWLSLWRAYAVIRLYQSCPEFSDIIKKAKLSGLYSRLQYNFNTTEYTVWESKHTAKLLEFVTDIKLNGLCRDAITHLNSNLKTKNQKIWLLYDDLDQDIKENTPWQKEALGGLMRLIYDTNNNSLYQIRFKVFLREDIWSNLIFTNKSHFGDARTLLLQWGTEDFFRLAYRLAIGGSEKFRSLANRMAPLVENTLDESNEESLRQLLSPLWGLRRQKIQNAYVSTWVYSRLTDSSGNTYPRSLTILLSRAKEVELQQPQGKSAPNDHLLRWNSLTKGLEAASIERCDAIKNEYPELSEFFNNIGDLGSLFSEKQLKDFWQKSTQLHTQFDAFDTFLKRLKDIGMLQDKKYSQKYNYAIANIYIDGFNIRTMGQKNNSAQVPISDA</sequence>
<dbReference type="SUPFAM" id="SSF52540">
    <property type="entry name" value="P-loop containing nucleoside triphosphate hydrolases"/>
    <property type="match status" value="1"/>
</dbReference>
<dbReference type="CDD" id="cd02042">
    <property type="entry name" value="ParAB_family"/>
    <property type="match status" value="1"/>
</dbReference>
<dbReference type="InterPro" id="IPR059206">
    <property type="entry name" value="Sll1717-like"/>
</dbReference>
<dbReference type="GO" id="GO:0051782">
    <property type="term" value="P:negative regulation of cell division"/>
    <property type="evidence" value="ECO:0007669"/>
    <property type="project" value="TreeGrafter"/>
</dbReference>
<dbReference type="PANTHER" id="PTHR43384">
    <property type="entry name" value="SEPTUM SITE-DETERMINING PROTEIN MIND HOMOLOG, CHLOROPLASTIC-RELATED"/>
    <property type="match status" value="1"/>
</dbReference>
<dbReference type="InterPro" id="IPR025669">
    <property type="entry name" value="AAA_dom"/>
</dbReference>
<evidence type="ECO:0000256" key="1">
    <source>
        <dbReference type="ARBA" id="ARBA00022741"/>
    </source>
</evidence>
<dbReference type="GO" id="GO:0009898">
    <property type="term" value="C:cytoplasmic side of plasma membrane"/>
    <property type="evidence" value="ECO:0007669"/>
    <property type="project" value="TreeGrafter"/>
</dbReference>
<reference evidence="4 5" key="1">
    <citation type="journal article" date="2018" name="Aquat. Microb. Ecol.">
        <title>Gammaproteobacterial methanotrophs dominate.</title>
        <authorList>
            <person name="Rissanen A.J."/>
            <person name="Saarenheimo J."/>
            <person name="Tiirola M."/>
            <person name="Peura S."/>
            <person name="Aalto S.L."/>
            <person name="Karvinen A."/>
            <person name="Nykanen H."/>
        </authorList>
    </citation>
    <scope>NUCLEOTIDE SEQUENCE [LARGE SCALE GENOMIC DNA]</scope>
    <source>
        <strain evidence="4">AMbin10</strain>
    </source>
</reference>
<evidence type="ECO:0000313" key="5">
    <source>
        <dbReference type="Proteomes" id="UP000249396"/>
    </source>
</evidence>
<organism evidence="4 5">
    <name type="scientific">Candidatus Methylumidiphilus alinenensis</name>
    <dbReference type="NCBI Taxonomy" id="2202197"/>
    <lineage>
        <taxon>Bacteria</taxon>
        <taxon>Pseudomonadati</taxon>
        <taxon>Pseudomonadota</taxon>
        <taxon>Gammaproteobacteria</taxon>
        <taxon>Methylococcales</taxon>
        <taxon>Candidatus Methylumidiphilus</taxon>
    </lineage>
</organism>
<dbReference type="Pfam" id="PF13614">
    <property type="entry name" value="AAA_31"/>
    <property type="match status" value="1"/>
</dbReference>
<dbReference type="GO" id="GO:0005524">
    <property type="term" value="F:ATP binding"/>
    <property type="evidence" value="ECO:0007669"/>
    <property type="project" value="UniProtKB-KW"/>
</dbReference>
<protein>
    <recommendedName>
        <fullName evidence="3">AAA domain-containing protein</fullName>
    </recommendedName>
</protein>
<dbReference type="AlphaFoldDB" id="A0A2W4QHG6"/>
<accession>A0A2W4QHG6</accession>
<keyword evidence="2" id="KW-0067">ATP-binding</keyword>
<dbReference type="InterPro" id="IPR050625">
    <property type="entry name" value="ParA/MinD_ATPase"/>
</dbReference>